<dbReference type="AlphaFoldDB" id="A0AAV4M2I6"/>
<sequence length="92" mass="10161">MSCGQQWAPGKLKLHPGPHNTACQNWASGVVQTFTNIATLKRNICGLRILLDSTAEIDFVKGKPPENPHESHIIGHSAKSMKENIDWEKGMI</sequence>
<dbReference type="Proteomes" id="UP001054945">
    <property type="component" value="Unassembled WGS sequence"/>
</dbReference>
<dbReference type="EMBL" id="BPLR01019331">
    <property type="protein sequence ID" value="GIX66661.1"/>
    <property type="molecule type" value="Genomic_DNA"/>
</dbReference>
<evidence type="ECO:0000313" key="2">
    <source>
        <dbReference type="Proteomes" id="UP001054945"/>
    </source>
</evidence>
<keyword evidence="2" id="KW-1185">Reference proteome</keyword>
<evidence type="ECO:0000313" key="1">
    <source>
        <dbReference type="EMBL" id="GIX66661.1"/>
    </source>
</evidence>
<name>A0AAV4M2I6_CAEEX</name>
<organism evidence="1 2">
    <name type="scientific">Caerostris extrusa</name>
    <name type="common">Bark spider</name>
    <name type="synonym">Caerostris bankana</name>
    <dbReference type="NCBI Taxonomy" id="172846"/>
    <lineage>
        <taxon>Eukaryota</taxon>
        <taxon>Metazoa</taxon>
        <taxon>Ecdysozoa</taxon>
        <taxon>Arthropoda</taxon>
        <taxon>Chelicerata</taxon>
        <taxon>Arachnida</taxon>
        <taxon>Araneae</taxon>
        <taxon>Araneomorphae</taxon>
        <taxon>Entelegynae</taxon>
        <taxon>Araneoidea</taxon>
        <taxon>Araneidae</taxon>
        <taxon>Caerostris</taxon>
    </lineage>
</organism>
<proteinExistence type="predicted"/>
<reference evidence="1 2" key="1">
    <citation type="submission" date="2021-06" db="EMBL/GenBank/DDBJ databases">
        <title>Caerostris extrusa draft genome.</title>
        <authorList>
            <person name="Kono N."/>
            <person name="Arakawa K."/>
        </authorList>
    </citation>
    <scope>NUCLEOTIDE SEQUENCE [LARGE SCALE GENOMIC DNA]</scope>
</reference>
<comment type="caution">
    <text evidence="1">The sequence shown here is derived from an EMBL/GenBank/DDBJ whole genome shotgun (WGS) entry which is preliminary data.</text>
</comment>
<protein>
    <submittedName>
        <fullName evidence="1">Uncharacterized protein</fullName>
    </submittedName>
</protein>
<accession>A0AAV4M2I6</accession>
<gene>
    <name evidence="1" type="ORF">CEXT_82591</name>
</gene>